<organism evidence="1 2">
    <name type="scientific">Lecanicillium saksenae</name>
    <dbReference type="NCBI Taxonomy" id="468837"/>
    <lineage>
        <taxon>Eukaryota</taxon>
        <taxon>Fungi</taxon>
        <taxon>Dikarya</taxon>
        <taxon>Ascomycota</taxon>
        <taxon>Pezizomycotina</taxon>
        <taxon>Sordariomycetes</taxon>
        <taxon>Hypocreomycetidae</taxon>
        <taxon>Hypocreales</taxon>
        <taxon>Cordycipitaceae</taxon>
        <taxon>Lecanicillium</taxon>
    </lineage>
</organism>
<dbReference type="Proteomes" id="UP001148737">
    <property type="component" value="Unassembled WGS sequence"/>
</dbReference>
<gene>
    <name evidence="1" type="ORF">NLG97_g821</name>
</gene>
<reference evidence="1" key="1">
    <citation type="submission" date="2022-07" db="EMBL/GenBank/DDBJ databases">
        <title>Genome Sequence of Lecanicillium saksenae.</title>
        <authorList>
            <person name="Buettner E."/>
        </authorList>
    </citation>
    <scope>NUCLEOTIDE SEQUENCE</scope>
    <source>
        <strain evidence="1">VT-O1</strain>
    </source>
</reference>
<accession>A0ACC1R8X3</accession>
<proteinExistence type="predicted"/>
<dbReference type="EMBL" id="JANAKD010000033">
    <property type="protein sequence ID" value="KAJ3498811.1"/>
    <property type="molecule type" value="Genomic_DNA"/>
</dbReference>
<protein>
    <submittedName>
        <fullName evidence="1">Uncharacterized protein</fullName>
    </submittedName>
</protein>
<keyword evidence="2" id="KW-1185">Reference proteome</keyword>
<comment type="caution">
    <text evidence="1">The sequence shown here is derived from an EMBL/GenBank/DDBJ whole genome shotgun (WGS) entry which is preliminary data.</text>
</comment>
<sequence>MGQLADKAKTIIASSKLSPVEKNILVHTFLIASRDAETAAREILRRVAQDGVPREEALRGLKHDWYRILELLSTKHEVPPELLHKLLRRDKGNCCLTGTTQLGVEAQPFHIISPALLALWAKAEGNRSTLSCLEAYITPLLARKLRDTISDASAGVEPRNLLLLSPTVGEAFQSREIWLVPKTSERLNFEHGMGDISQQYSVFGFAPEDEPWVRGVSVGVQLFECSLYTDDPVEIPLPSMFLLQIHSYLSRAIEIKDIEREIAKPWPPTVSQHRGQQSSISEIVYSLPLGLYAKFCGDAHGEPAALKLLEKYAPEVPAPLFVDLMPLVAGGKSWLIMTSLPGQRVDEVIHRMTYPERHQLADDLAKAMESFRRIPNTSEFPIASACGSRLQDPRASSGGCGPYQTEAEFNKQIARGREAELLQKFPHAHSQEHQIIFTHADLFPSNILVDAGRLSGIVDWQFAGFYPAYWEYTKAMRSVRYAEHYQAIFRRIFQGKFDKELEVEEYLSVFFPIWGPNEPDARPL</sequence>
<evidence type="ECO:0000313" key="1">
    <source>
        <dbReference type="EMBL" id="KAJ3498811.1"/>
    </source>
</evidence>
<name>A0ACC1R8X3_9HYPO</name>
<evidence type="ECO:0000313" key="2">
    <source>
        <dbReference type="Proteomes" id="UP001148737"/>
    </source>
</evidence>